<evidence type="ECO:0000313" key="5">
    <source>
        <dbReference type="Proteomes" id="UP000264006"/>
    </source>
</evidence>
<dbReference type="Gene3D" id="1.10.4100.10">
    <property type="entry name" value="2-methylcitrate dehydratase PrpD"/>
    <property type="match status" value="1"/>
</dbReference>
<dbReference type="InterPro" id="IPR042183">
    <property type="entry name" value="MmgE/PrpD_sf_1"/>
</dbReference>
<dbReference type="EMBL" id="CP031165">
    <property type="protein sequence ID" value="AXV06686.1"/>
    <property type="molecule type" value="Genomic_DNA"/>
</dbReference>
<evidence type="ECO:0000259" key="2">
    <source>
        <dbReference type="Pfam" id="PF03972"/>
    </source>
</evidence>
<evidence type="ECO:0000256" key="1">
    <source>
        <dbReference type="ARBA" id="ARBA00006174"/>
    </source>
</evidence>
<dbReference type="InterPro" id="IPR005656">
    <property type="entry name" value="MmgE_PrpD"/>
</dbReference>
<keyword evidence="5" id="KW-1185">Reference proteome</keyword>
<dbReference type="PANTHER" id="PTHR16943:SF8">
    <property type="entry name" value="2-METHYLCITRATE DEHYDRATASE"/>
    <property type="match status" value="1"/>
</dbReference>
<evidence type="ECO:0000313" key="4">
    <source>
        <dbReference type="EMBL" id="AXV06686.1"/>
    </source>
</evidence>
<comment type="similarity">
    <text evidence="1">Belongs to the PrpD family.</text>
</comment>
<dbReference type="GO" id="GO:0016829">
    <property type="term" value="F:lyase activity"/>
    <property type="evidence" value="ECO:0007669"/>
    <property type="project" value="InterPro"/>
</dbReference>
<dbReference type="KEGG" id="euz:DVS28_a2001"/>
<dbReference type="Pfam" id="PF03972">
    <property type="entry name" value="MmgE_PrpD_N"/>
    <property type="match status" value="1"/>
</dbReference>
<feature type="domain" description="MmgE/PrpD N-terminal" evidence="2">
    <location>
        <begin position="15"/>
        <end position="106"/>
    </location>
</feature>
<dbReference type="AlphaFoldDB" id="A0A346XWT9"/>
<dbReference type="InterPro" id="IPR045336">
    <property type="entry name" value="MmgE_PrpD_N"/>
</dbReference>
<dbReference type="InterPro" id="IPR036148">
    <property type="entry name" value="MmgE/PrpD_sf"/>
</dbReference>
<sequence length="306" mass="31722">MDGDVAVVAQGHRRGWEFMAAMTRAHHPALYDLGWHPTAVCGAPAAAVAAGTVLGLDGEDLTQAVRLAALGTGGLQAAFGSDGKSLQVGLAAQTGVTAAHLARKGTDLGDRVDYEWGRAHGSESAAEPMRLDAVVDNWIKAYACCLQTHTSIEAAWEATRSGATAGAPVKVTVHPLSRRAAPLDAVSSPLESKFSIPYLTAFVLSRGRPPTFTDLQRVDADAAALVPTVTVVEDPGLPQSTAVLQIDGVEVRCDAALGSPARPMSAQQHEDKVDSLGASQVVGLLDRPGTPAMSVVAVLIERVGLD</sequence>
<dbReference type="InterPro" id="IPR045337">
    <property type="entry name" value="MmgE_PrpD_C"/>
</dbReference>
<gene>
    <name evidence="4" type="ORF">DVS28_a2001</name>
</gene>
<dbReference type="Proteomes" id="UP000264006">
    <property type="component" value="Chromosome"/>
</dbReference>
<organism evidence="4 5">
    <name type="scientific">Euzebya pacifica</name>
    <dbReference type="NCBI Taxonomy" id="1608957"/>
    <lineage>
        <taxon>Bacteria</taxon>
        <taxon>Bacillati</taxon>
        <taxon>Actinomycetota</taxon>
        <taxon>Nitriliruptoria</taxon>
        <taxon>Euzebyales</taxon>
    </lineage>
</organism>
<evidence type="ECO:0000259" key="3">
    <source>
        <dbReference type="Pfam" id="PF19305"/>
    </source>
</evidence>
<reference evidence="4 5" key="1">
    <citation type="submission" date="2018-09" db="EMBL/GenBank/DDBJ databases">
        <title>Complete genome sequence of Euzebya sp. DY32-46 isolated from seawater of Pacific Ocean.</title>
        <authorList>
            <person name="Xu L."/>
            <person name="Wu Y.-H."/>
            <person name="Xu X.-W."/>
        </authorList>
    </citation>
    <scope>NUCLEOTIDE SEQUENCE [LARGE SCALE GENOMIC DNA]</scope>
    <source>
        <strain evidence="4 5">DY32-46</strain>
    </source>
</reference>
<name>A0A346XWT9_9ACTN</name>
<dbReference type="PANTHER" id="PTHR16943">
    <property type="entry name" value="2-METHYLCITRATE DEHYDRATASE-RELATED"/>
    <property type="match status" value="1"/>
</dbReference>
<dbReference type="Pfam" id="PF19305">
    <property type="entry name" value="MmgE_PrpD_C"/>
    <property type="match status" value="1"/>
</dbReference>
<protein>
    <submittedName>
        <fullName evidence="4">MmgE/PrpD family protein</fullName>
    </submittedName>
</protein>
<proteinExistence type="inferred from homology"/>
<feature type="domain" description="MmgE/PrpD C-terminal" evidence="3">
    <location>
        <begin position="142"/>
        <end position="278"/>
    </location>
</feature>
<dbReference type="SUPFAM" id="SSF103378">
    <property type="entry name" value="2-methylcitrate dehydratase PrpD"/>
    <property type="match status" value="1"/>
</dbReference>
<accession>A0A346XWT9</accession>